<sequence length="108" mass="11737">MLPSTFSIFNSVRGTLGLPEATTTACRIMGSRLNLQNPSSLQRALKPESIWTSDERRISFWVSSTGMILTGSPLQTSHGYWMAYRGQEGRVGGRGDLPNPPVNPMGPG</sequence>
<feature type="region of interest" description="Disordered" evidence="1">
    <location>
        <begin position="89"/>
        <end position="108"/>
    </location>
</feature>
<organism evidence="2">
    <name type="scientific">Opuntia streptacantha</name>
    <name type="common">Prickly pear cactus</name>
    <name type="synonym">Opuntia cardona</name>
    <dbReference type="NCBI Taxonomy" id="393608"/>
    <lineage>
        <taxon>Eukaryota</taxon>
        <taxon>Viridiplantae</taxon>
        <taxon>Streptophyta</taxon>
        <taxon>Embryophyta</taxon>
        <taxon>Tracheophyta</taxon>
        <taxon>Spermatophyta</taxon>
        <taxon>Magnoliopsida</taxon>
        <taxon>eudicotyledons</taxon>
        <taxon>Gunneridae</taxon>
        <taxon>Pentapetalae</taxon>
        <taxon>Caryophyllales</taxon>
        <taxon>Cactineae</taxon>
        <taxon>Cactaceae</taxon>
        <taxon>Opuntioideae</taxon>
        <taxon>Opuntia</taxon>
    </lineage>
</organism>
<evidence type="ECO:0000256" key="1">
    <source>
        <dbReference type="SAM" id="MobiDB-lite"/>
    </source>
</evidence>
<accession>A0A7C9DXN2</accession>
<reference evidence="2" key="1">
    <citation type="journal article" date="2013" name="J. Plant Res.">
        <title>Effect of fungi and light on seed germination of three Opuntia species from semiarid lands of central Mexico.</title>
        <authorList>
            <person name="Delgado-Sanchez P."/>
            <person name="Jimenez-Bremont J.F."/>
            <person name="Guerrero-Gonzalez Mde L."/>
            <person name="Flores J."/>
        </authorList>
    </citation>
    <scope>NUCLEOTIDE SEQUENCE</scope>
    <source>
        <tissue evidence="2">Cladode</tissue>
    </source>
</reference>
<proteinExistence type="predicted"/>
<dbReference type="AlphaFoldDB" id="A0A7C9DXN2"/>
<dbReference type="EMBL" id="GISG01183891">
    <property type="protein sequence ID" value="MBA4654521.1"/>
    <property type="molecule type" value="Transcribed_RNA"/>
</dbReference>
<reference evidence="2" key="2">
    <citation type="submission" date="2020-07" db="EMBL/GenBank/DDBJ databases">
        <authorList>
            <person name="Vera ALvarez R."/>
            <person name="Arias-Moreno D.M."/>
            <person name="Jimenez-Jacinto V."/>
            <person name="Jimenez-Bremont J.F."/>
            <person name="Swaminathan K."/>
            <person name="Moose S.P."/>
            <person name="Guerrero-Gonzalez M.L."/>
            <person name="Marino-Ramirez L."/>
            <person name="Landsman D."/>
            <person name="Rodriguez-Kessler M."/>
            <person name="Delgado-Sanchez P."/>
        </authorList>
    </citation>
    <scope>NUCLEOTIDE SEQUENCE</scope>
    <source>
        <tissue evidence="2">Cladode</tissue>
    </source>
</reference>
<name>A0A7C9DXN2_OPUST</name>
<feature type="compositionally biased region" description="Pro residues" evidence="1">
    <location>
        <begin position="98"/>
        <end position="108"/>
    </location>
</feature>
<evidence type="ECO:0000313" key="2">
    <source>
        <dbReference type="EMBL" id="MBA4654521.1"/>
    </source>
</evidence>
<protein>
    <submittedName>
        <fullName evidence="2">Uncharacterized protein</fullName>
    </submittedName>
</protein>